<dbReference type="RefSeq" id="WP_055741767.1">
    <property type="nucleotide sequence ID" value="NZ_JAAIWL010000023.1"/>
</dbReference>
<keyword evidence="10" id="KW-1185">Reference proteome</keyword>
<evidence type="ECO:0000313" key="10">
    <source>
        <dbReference type="Proteomes" id="UP000051888"/>
    </source>
</evidence>
<dbReference type="PATRIC" id="fig|157838.3.peg.4624"/>
<dbReference type="InterPro" id="IPR022324">
    <property type="entry name" value="Bacilysin_exporter_BacE_put"/>
</dbReference>
<comment type="subcellular location">
    <subcellularLocation>
        <location evidence="1">Cell membrane</location>
        <topology evidence="1">Multi-pass membrane protein</topology>
    </subcellularLocation>
</comment>
<dbReference type="Pfam" id="PF07690">
    <property type="entry name" value="MFS_1"/>
    <property type="match status" value="1"/>
</dbReference>
<dbReference type="PRINTS" id="PR01988">
    <property type="entry name" value="EXPORTERBACE"/>
</dbReference>
<feature type="transmembrane region" description="Helical" evidence="7">
    <location>
        <begin position="367"/>
        <end position="385"/>
    </location>
</feature>
<accession>A0A0Q3WT68</accession>
<reference evidence="9 10" key="1">
    <citation type="submission" date="2015-09" db="EMBL/GenBank/DDBJ databases">
        <title>Genome sequencing project for genomic taxonomy and phylogenomics of Bacillus-like bacteria.</title>
        <authorList>
            <person name="Liu B."/>
            <person name="Wang J."/>
            <person name="Zhu Y."/>
            <person name="Liu G."/>
            <person name="Chen Q."/>
            <person name="Chen Z."/>
            <person name="Lan J."/>
            <person name="Che J."/>
            <person name="Ge C."/>
            <person name="Shi H."/>
            <person name="Pan Z."/>
            <person name="Liu X."/>
        </authorList>
    </citation>
    <scope>NUCLEOTIDE SEQUENCE [LARGE SCALE GENOMIC DNA]</scope>
    <source>
        <strain evidence="9 10">LMG 18435</strain>
    </source>
</reference>
<dbReference type="PROSITE" id="PS50850">
    <property type="entry name" value="MFS"/>
    <property type="match status" value="1"/>
</dbReference>
<name>A0A0Q3WT68_9BACI</name>
<evidence type="ECO:0000256" key="1">
    <source>
        <dbReference type="ARBA" id="ARBA00004651"/>
    </source>
</evidence>
<feature type="transmembrane region" description="Helical" evidence="7">
    <location>
        <begin position="391"/>
        <end position="410"/>
    </location>
</feature>
<dbReference type="GO" id="GO:0005886">
    <property type="term" value="C:plasma membrane"/>
    <property type="evidence" value="ECO:0007669"/>
    <property type="project" value="UniProtKB-SubCell"/>
</dbReference>
<keyword evidence="6 7" id="KW-0472">Membrane</keyword>
<dbReference type="CDD" id="cd06173">
    <property type="entry name" value="MFS_MefA_like"/>
    <property type="match status" value="1"/>
</dbReference>
<dbReference type="GO" id="GO:0022857">
    <property type="term" value="F:transmembrane transporter activity"/>
    <property type="evidence" value="ECO:0007669"/>
    <property type="project" value="InterPro"/>
</dbReference>
<feature type="transmembrane region" description="Helical" evidence="7">
    <location>
        <begin position="189"/>
        <end position="207"/>
    </location>
</feature>
<organism evidence="9 10">
    <name type="scientific">Heyndrickxia shackletonii</name>
    <dbReference type="NCBI Taxonomy" id="157838"/>
    <lineage>
        <taxon>Bacteria</taxon>
        <taxon>Bacillati</taxon>
        <taxon>Bacillota</taxon>
        <taxon>Bacilli</taxon>
        <taxon>Bacillales</taxon>
        <taxon>Bacillaceae</taxon>
        <taxon>Heyndrickxia</taxon>
    </lineage>
</organism>
<dbReference type="AlphaFoldDB" id="A0A0Q3WT68"/>
<feature type="transmembrane region" description="Helical" evidence="7">
    <location>
        <begin position="274"/>
        <end position="294"/>
    </location>
</feature>
<feature type="transmembrane region" description="Helical" evidence="7">
    <location>
        <begin position="57"/>
        <end position="78"/>
    </location>
</feature>
<dbReference type="SUPFAM" id="SSF103473">
    <property type="entry name" value="MFS general substrate transporter"/>
    <property type="match status" value="1"/>
</dbReference>
<dbReference type="InterPro" id="IPR011701">
    <property type="entry name" value="MFS"/>
</dbReference>
<proteinExistence type="predicted"/>
<feature type="transmembrane region" description="Helical" evidence="7">
    <location>
        <begin position="303"/>
        <end position="322"/>
    </location>
</feature>
<evidence type="ECO:0000256" key="5">
    <source>
        <dbReference type="ARBA" id="ARBA00022989"/>
    </source>
</evidence>
<dbReference type="OrthoDB" id="9775268at2"/>
<dbReference type="STRING" id="157838.AN964_21075"/>
<dbReference type="PANTHER" id="PTHR43266:SF2">
    <property type="entry name" value="MAJOR FACILITATOR SUPERFAMILY (MFS) PROFILE DOMAIN-CONTAINING PROTEIN"/>
    <property type="match status" value="1"/>
</dbReference>
<evidence type="ECO:0000256" key="4">
    <source>
        <dbReference type="ARBA" id="ARBA00022692"/>
    </source>
</evidence>
<dbReference type="PANTHER" id="PTHR43266">
    <property type="entry name" value="MACROLIDE-EFFLUX PROTEIN"/>
    <property type="match status" value="1"/>
</dbReference>
<keyword evidence="2" id="KW-0813">Transport</keyword>
<evidence type="ECO:0000256" key="3">
    <source>
        <dbReference type="ARBA" id="ARBA00022475"/>
    </source>
</evidence>
<keyword evidence="4 7" id="KW-0812">Transmembrane</keyword>
<feature type="transmembrane region" description="Helical" evidence="7">
    <location>
        <begin position="328"/>
        <end position="346"/>
    </location>
</feature>
<evidence type="ECO:0000313" key="9">
    <source>
        <dbReference type="EMBL" id="KQL51459.1"/>
    </source>
</evidence>
<dbReference type="Proteomes" id="UP000051888">
    <property type="component" value="Unassembled WGS sequence"/>
</dbReference>
<comment type="caution">
    <text evidence="9">The sequence shown here is derived from an EMBL/GenBank/DDBJ whole genome shotgun (WGS) entry which is preliminary data.</text>
</comment>
<evidence type="ECO:0000256" key="2">
    <source>
        <dbReference type="ARBA" id="ARBA00022448"/>
    </source>
</evidence>
<protein>
    <submittedName>
        <fullName evidence="9">Tetracycline resistance protein</fullName>
    </submittedName>
</protein>
<feature type="transmembrane region" description="Helical" evidence="7">
    <location>
        <begin position="235"/>
        <end position="254"/>
    </location>
</feature>
<sequence length="418" mass="46313">MGFVKVQQRNRKVTFFQLFQQSPQFTALLFGQIFSLLGSSITNVILPIVVLRESKSAAMMGTVMAIYMVPIILLLPISGVLVDKMNKVKVMLIVDFVRFALMLTLSIITFLNQLNMMSLFIIMFFMGVMESFFQPSYSGVRAKVFTKEIRNAANSLTQVMMQGLKIFGPILGGIIVSAFSAAWGFGIDAVTYIISFLFLLTLRRLSFQSDVIQPTAKSSLKKDFFEGIEVVKQQTWLWISILVFSLINIFWGGIMKVLLPWLINVHYKFEPTVFGLVISASGAGAIVCGIMFGLRKKWNKRGVLTYSSVAISGLSLLLLPVFASVPFLMLLMFLIGACNMLGGLIWETSLQELVPEEKFGRVASLDMLGTVALLPAGYLLTGWVAEGIGEITTLIAFSSAIVFIAILVLFNKGIRTFN</sequence>
<gene>
    <name evidence="9" type="ORF">AN964_21075</name>
</gene>
<dbReference type="InterPro" id="IPR036259">
    <property type="entry name" value="MFS_trans_sf"/>
</dbReference>
<dbReference type="InterPro" id="IPR020846">
    <property type="entry name" value="MFS_dom"/>
</dbReference>
<feature type="domain" description="Major facilitator superfamily (MFS) profile" evidence="8">
    <location>
        <begin position="24"/>
        <end position="416"/>
    </location>
</feature>
<dbReference type="EMBL" id="LJJC01000006">
    <property type="protein sequence ID" value="KQL51459.1"/>
    <property type="molecule type" value="Genomic_DNA"/>
</dbReference>
<evidence type="ECO:0000259" key="8">
    <source>
        <dbReference type="PROSITE" id="PS50850"/>
    </source>
</evidence>
<dbReference type="Gene3D" id="1.20.1250.20">
    <property type="entry name" value="MFS general substrate transporter like domains"/>
    <property type="match status" value="1"/>
</dbReference>
<evidence type="ECO:0000256" key="7">
    <source>
        <dbReference type="SAM" id="Phobius"/>
    </source>
</evidence>
<evidence type="ECO:0000256" key="6">
    <source>
        <dbReference type="ARBA" id="ARBA00023136"/>
    </source>
</evidence>
<keyword evidence="3" id="KW-1003">Cell membrane</keyword>
<feature type="transmembrane region" description="Helical" evidence="7">
    <location>
        <begin position="27"/>
        <end position="51"/>
    </location>
</feature>
<keyword evidence="5 7" id="KW-1133">Transmembrane helix</keyword>